<accession>A0A9W9TM49</accession>
<proteinExistence type="predicted"/>
<dbReference type="GeneID" id="83203969"/>
<evidence type="ECO:0000256" key="2">
    <source>
        <dbReference type="SAM" id="Phobius"/>
    </source>
</evidence>
<protein>
    <recommendedName>
        <fullName evidence="5">Pheromone-regulated membrane protein</fullName>
    </recommendedName>
</protein>
<keyword evidence="2" id="KW-1133">Transmembrane helix</keyword>
<evidence type="ECO:0000313" key="3">
    <source>
        <dbReference type="EMBL" id="KAJ5226145.1"/>
    </source>
</evidence>
<dbReference type="GO" id="GO:0015079">
    <property type="term" value="F:potassium ion transmembrane transporter activity"/>
    <property type="evidence" value="ECO:0007669"/>
    <property type="project" value="InterPro"/>
</dbReference>
<keyword evidence="4" id="KW-1185">Reference proteome</keyword>
<feature type="region of interest" description="Disordered" evidence="1">
    <location>
        <begin position="425"/>
        <end position="489"/>
    </location>
</feature>
<feature type="transmembrane region" description="Helical" evidence="2">
    <location>
        <begin position="82"/>
        <end position="100"/>
    </location>
</feature>
<reference evidence="3" key="1">
    <citation type="submission" date="2022-11" db="EMBL/GenBank/DDBJ databases">
        <authorList>
            <person name="Petersen C."/>
        </authorList>
    </citation>
    <scope>NUCLEOTIDE SEQUENCE</scope>
    <source>
        <strain evidence="3">IBT 19713</strain>
    </source>
</reference>
<feature type="region of interest" description="Disordered" evidence="1">
    <location>
        <begin position="501"/>
        <end position="637"/>
    </location>
</feature>
<sequence>MGCGGDREKAEVTMEEKWDFLNLDDFRVKTCWTPFSYFFLWVFLIVSIAVYGVDIFTAVNLLVFSHWSGRVEPAIPFTVSRWLFAACIIASLVLLVYRWIFAIRAIRSNSVTRNYLDPLAVRIQCFRVFTREGRGWKRFLVFAELTKSKKGTEIVALYTYFAFQCKSLGAHSAESRLTITPVWMNTIFADGPRQVINAITLYSVMKADLLPGGKNAHDNSSTGIEQFFNNLKFLAEENHLQAVVLAGMLFTLIIWVLSVLKLISAVILYLIYLFHHIPREDGSLKAYCRRKISKRLMRIVRYKVDKALAKGLQLQDRMPTQPSLATMNTSPTLPSLEDKGPIVTTMSRTTTQTTLAPSFKSSATVLDKDPTLPNLEFEKPSLTRTTTQSSAMTDSDALSGTTAVMGYSPLDRPNASMPPVPPLPTNMPSHMNSTASRQTNTPTIYGSERSRGTPTSGHRNLTDAGPKSYHSYGPPVDPYAPSSSPAFEDPYYEEAQPARYNPYEPSAAPYDAYGRTGNPRSQGTARAPAHQQDPYDARSFTPASTGATPAPQGSIPPLRTMTPASYRGARTPGPQLGDPDNRPPRGYTPMGAAGPTGSEGSAYTAFNPSSTSPTNSQGPHPTMQRPPPQQVTNPILVPTLRLLAR</sequence>
<dbReference type="OrthoDB" id="2128042at2759"/>
<gene>
    <name evidence="3" type="ORF">N7468_007370</name>
</gene>
<dbReference type="GO" id="GO:0005886">
    <property type="term" value="C:plasma membrane"/>
    <property type="evidence" value="ECO:0007669"/>
    <property type="project" value="InterPro"/>
</dbReference>
<name>A0A9W9TM49_9EURO</name>
<dbReference type="PANTHER" id="PTHR36424">
    <property type="entry name" value="PHEROMONE-REGULATED MEMBRANE PROTEIN 6"/>
    <property type="match status" value="1"/>
</dbReference>
<dbReference type="AlphaFoldDB" id="A0A9W9TM49"/>
<dbReference type="EMBL" id="JAPQKS010000005">
    <property type="protein sequence ID" value="KAJ5226145.1"/>
    <property type="molecule type" value="Genomic_DNA"/>
</dbReference>
<keyword evidence="2" id="KW-0812">Transmembrane</keyword>
<feature type="transmembrane region" description="Helical" evidence="2">
    <location>
        <begin position="242"/>
        <end position="275"/>
    </location>
</feature>
<dbReference type="Proteomes" id="UP001150941">
    <property type="component" value="Unassembled WGS sequence"/>
</dbReference>
<evidence type="ECO:0000313" key="4">
    <source>
        <dbReference type="Proteomes" id="UP001150941"/>
    </source>
</evidence>
<dbReference type="RefSeq" id="XP_058329556.1">
    <property type="nucleotide sequence ID" value="XM_058476666.1"/>
</dbReference>
<organism evidence="3 4">
    <name type="scientific">Penicillium chermesinum</name>
    <dbReference type="NCBI Taxonomy" id="63820"/>
    <lineage>
        <taxon>Eukaryota</taxon>
        <taxon>Fungi</taxon>
        <taxon>Dikarya</taxon>
        <taxon>Ascomycota</taxon>
        <taxon>Pezizomycotina</taxon>
        <taxon>Eurotiomycetes</taxon>
        <taxon>Eurotiomycetidae</taxon>
        <taxon>Eurotiales</taxon>
        <taxon>Aspergillaceae</taxon>
        <taxon>Penicillium</taxon>
    </lineage>
</organism>
<feature type="region of interest" description="Disordered" evidence="1">
    <location>
        <begin position="321"/>
        <end position="340"/>
    </location>
</feature>
<comment type="caution">
    <text evidence="3">The sequence shown here is derived from an EMBL/GenBank/DDBJ whole genome shotgun (WGS) entry which is preliminary data.</text>
</comment>
<dbReference type="Pfam" id="PF16944">
    <property type="entry name" value="KCH"/>
    <property type="match status" value="1"/>
</dbReference>
<keyword evidence="2" id="KW-0472">Membrane</keyword>
<feature type="compositionally biased region" description="Polar residues" evidence="1">
    <location>
        <begin position="321"/>
        <end position="333"/>
    </location>
</feature>
<feature type="transmembrane region" description="Helical" evidence="2">
    <location>
        <begin position="37"/>
        <end position="62"/>
    </location>
</feature>
<dbReference type="InterPro" id="IPR031606">
    <property type="entry name" value="Kch1/2"/>
</dbReference>
<reference evidence="3" key="2">
    <citation type="journal article" date="2023" name="IMA Fungus">
        <title>Comparative genomic study of the Penicillium genus elucidates a diverse pangenome and 15 lateral gene transfer events.</title>
        <authorList>
            <person name="Petersen C."/>
            <person name="Sorensen T."/>
            <person name="Nielsen M.R."/>
            <person name="Sondergaard T.E."/>
            <person name="Sorensen J.L."/>
            <person name="Fitzpatrick D.A."/>
            <person name="Frisvad J.C."/>
            <person name="Nielsen K.L."/>
        </authorList>
    </citation>
    <scope>NUCLEOTIDE SEQUENCE</scope>
    <source>
        <strain evidence="3">IBT 19713</strain>
    </source>
</reference>
<evidence type="ECO:0000256" key="1">
    <source>
        <dbReference type="SAM" id="MobiDB-lite"/>
    </source>
</evidence>
<feature type="compositionally biased region" description="Polar residues" evidence="1">
    <location>
        <begin position="429"/>
        <end position="444"/>
    </location>
</feature>
<feature type="compositionally biased region" description="Polar residues" evidence="1">
    <location>
        <begin position="598"/>
        <end position="619"/>
    </location>
</feature>
<dbReference type="PANTHER" id="PTHR36424:SF1">
    <property type="entry name" value="LOW AFFINITY K(+) TRANSPORTER 1-RELATED"/>
    <property type="match status" value="1"/>
</dbReference>
<evidence type="ECO:0008006" key="5">
    <source>
        <dbReference type="Google" id="ProtNLM"/>
    </source>
</evidence>